<dbReference type="InterPro" id="IPR015045">
    <property type="entry name" value="MPT-1-like_LmxM"/>
</dbReference>
<comment type="caution">
    <text evidence="1">The sequence shown here is derived from an EMBL/GenBank/DDBJ whole genome shotgun (WGS) entry which is preliminary data.</text>
</comment>
<accession>A0A3D9R2R3</accession>
<keyword evidence="2" id="KW-1185">Reference proteome</keyword>
<dbReference type="AlphaFoldDB" id="A0A3D9R2R3"/>
<reference evidence="1 2" key="1">
    <citation type="submission" date="2018-08" db="EMBL/GenBank/DDBJ databases">
        <title>Genomic Encyclopedia of Type Strains, Phase III (KMG-III): the genomes of soil and plant-associated and newly described type strains.</title>
        <authorList>
            <person name="Whitman W."/>
        </authorList>
    </citation>
    <scope>NUCLEOTIDE SEQUENCE [LARGE SCALE GENOMIC DNA]</scope>
    <source>
        <strain evidence="1 2">CGMCC 1.10966</strain>
    </source>
</reference>
<dbReference type="SUPFAM" id="SSF75005">
    <property type="entry name" value="Arabinanase/levansucrase/invertase"/>
    <property type="match status" value="1"/>
</dbReference>
<evidence type="ECO:0000313" key="1">
    <source>
        <dbReference type="EMBL" id="REE69560.1"/>
    </source>
</evidence>
<name>A0A3D9R2R3_9BACL</name>
<dbReference type="Gene3D" id="2.115.10.20">
    <property type="entry name" value="Glycosyl hydrolase domain, family 43"/>
    <property type="match status" value="1"/>
</dbReference>
<dbReference type="EMBL" id="QTTN01000033">
    <property type="protein sequence ID" value="REE69560.1"/>
    <property type="molecule type" value="Genomic_DNA"/>
</dbReference>
<protein>
    <submittedName>
        <fullName evidence="1">Uncharacterized protein DUF1861</fullName>
    </submittedName>
</protein>
<dbReference type="PANTHER" id="PTHR37036:SF2">
    <property type="entry name" value="DUF1861 FAMILY PROTEIN"/>
    <property type="match status" value="1"/>
</dbReference>
<dbReference type="Proteomes" id="UP000256304">
    <property type="component" value="Unassembled WGS sequence"/>
</dbReference>
<dbReference type="Pfam" id="PF08950">
    <property type="entry name" value="DUF1861"/>
    <property type="match status" value="1"/>
</dbReference>
<evidence type="ECO:0000313" key="2">
    <source>
        <dbReference type="Proteomes" id="UP000256304"/>
    </source>
</evidence>
<sequence>MIMKITKGEVRACSQLLDSYRSQNRLAESPVKLKFAGIGDCDVYNITAPFEDEGELVIAGRVEPRDSEHSHVLFFMEQGGVWSPSPDLPRLELQDPFYTRIGNEIVVGGVQIFPHPVHEGGLAWRTVMYKGDRLRELKPFFTGPDGMKDLRIAELRGGDIAVLTRPQGEKGGRGKIGFTRVSSLEMLMVERVEEAPLLEGQFIDEEWGGANELHPLAGGLLGVLGHISCFDAAGDVHYYPMAFVIDPYTGRFTDIELIAVRSRFLPGEAKLERLVDVVFSGGLVRREDGTAELYAGISDVEAQCLTIKDPFLHYEMIEAEW</sequence>
<dbReference type="InterPro" id="IPR023296">
    <property type="entry name" value="Glyco_hydro_beta-prop_sf"/>
</dbReference>
<proteinExistence type="predicted"/>
<gene>
    <name evidence="1" type="ORF">A8990_13325</name>
</gene>
<organism evidence="1 2">
    <name type="scientific">Paenibacillus taihuensis</name>
    <dbReference type="NCBI Taxonomy" id="1156355"/>
    <lineage>
        <taxon>Bacteria</taxon>
        <taxon>Bacillati</taxon>
        <taxon>Bacillota</taxon>
        <taxon>Bacilli</taxon>
        <taxon>Bacillales</taxon>
        <taxon>Paenibacillaceae</taxon>
        <taxon>Paenibacillus</taxon>
    </lineage>
</organism>
<dbReference type="PANTHER" id="PTHR37036">
    <property type="match status" value="1"/>
</dbReference>